<keyword evidence="6 9" id="KW-0472">Membrane</keyword>
<evidence type="ECO:0000256" key="6">
    <source>
        <dbReference type="ARBA" id="ARBA00023136"/>
    </source>
</evidence>
<dbReference type="GO" id="GO:0005637">
    <property type="term" value="C:nuclear inner membrane"/>
    <property type="evidence" value="ECO:0007669"/>
    <property type="project" value="UniProtKB-SubCell"/>
</dbReference>
<feature type="compositionally biased region" description="Polar residues" evidence="8">
    <location>
        <begin position="487"/>
        <end position="510"/>
    </location>
</feature>
<dbReference type="InParanoid" id="E4XMM4"/>
<comment type="similarity">
    <text evidence="2">Belongs to the NEMP family.</text>
</comment>
<dbReference type="PANTHER" id="PTHR13598">
    <property type="entry name" value="AT07567P-RELATED"/>
    <property type="match status" value="1"/>
</dbReference>
<gene>
    <name evidence="10" type="ORF">GSOID_T00015418001</name>
</gene>
<evidence type="ECO:0000313" key="11">
    <source>
        <dbReference type="Proteomes" id="UP000001307"/>
    </source>
</evidence>
<evidence type="ECO:0000256" key="3">
    <source>
        <dbReference type="ARBA" id="ARBA00022692"/>
    </source>
</evidence>
<comment type="subcellular location">
    <subcellularLocation>
        <location evidence="1">Nucleus inner membrane</location>
        <topology evidence="1">Multi-pass membrane protein</topology>
        <orientation evidence="1">Nucleoplasmic side</orientation>
    </subcellularLocation>
</comment>
<reference evidence="10" key="1">
    <citation type="journal article" date="2010" name="Science">
        <title>Plasticity of animal genome architecture unmasked by rapid evolution of a pelagic tunicate.</title>
        <authorList>
            <person name="Denoeud F."/>
            <person name="Henriet S."/>
            <person name="Mungpakdee S."/>
            <person name="Aury J.M."/>
            <person name="Da Silva C."/>
            <person name="Brinkmann H."/>
            <person name="Mikhaleva J."/>
            <person name="Olsen L.C."/>
            <person name="Jubin C."/>
            <person name="Canestro C."/>
            <person name="Bouquet J.M."/>
            <person name="Danks G."/>
            <person name="Poulain J."/>
            <person name="Campsteijn C."/>
            <person name="Adamski M."/>
            <person name="Cross I."/>
            <person name="Yadetie F."/>
            <person name="Muffato M."/>
            <person name="Louis A."/>
            <person name="Butcher S."/>
            <person name="Tsagkogeorga G."/>
            <person name="Konrad A."/>
            <person name="Singh S."/>
            <person name="Jensen M.F."/>
            <person name="Cong E.H."/>
            <person name="Eikeseth-Otteraa H."/>
            <person name="Noel B."/>
            <person name="Anthouard V."/>
            <person name="Porcel B.M."/>
            <person name="Kachouri-Lafond R."/>
            <person name="Nishino A."/>
            <person name="Ugolini M."/>
            <person name="Chourrout P."/>
            <person name="Nishida H."/>
            <person name="Aasland R."/>
            <person name="Huzurbazar S."/>
            <person name="Westhof E."/>
            <person name="Delsuc F."/>
            <person name="Lehrach H."/>
            <person name="Reinhardt R."/>
            <person name="Weissenbach J."/>
            <person name="Roy S.W."/>
            <person name="Artiguenave F."/>
            <person name="Postlethwait J.H."/>
            <person name="Manak J.R."/>
            <person name="Thompson E.M."/>
            <person name="Jaillon O."/>
            <person name="Du Pasquier L."/>
            <person name="Boudinot P."/>
            <person name="Liberles D.A."/>
            <person name="Volff J.N."/>
            <person name="Philippe H."/>
            <person name="Lenhard B."/>
            <person name="Roest Crollius H."/>
            <person name="Wincker P."/>
            <person name="Chourrout D."/>
        </authorList>
    </citation>
    <scope>NUCLEOTIDE SEQUENCE [LARGE SCALE GENOMIC DNA]</scope>
</reference>
<evidence type="ECO:0000256" key="1">
    <source>
        <dbReference type="ARBA" id="ARBA00004575"/>
    </source>
</evidence>
<dbReference type="PANTHER" id="PTHR13598:SF1">
    <property type="entry name" value="AT07567P-RELATED"/>
    <property type="match status" value="1"/>
</dbReference>
<name>E4XMM4_OIKDI</name>
<organism evidence="10">
    <name type="scientific">Oikopleura dioica</name>
    <name type="common">Tunicate</name>
    <dbReference type="NCBI Taxonomy" id="34765"/>
    <lineage>
        <taxon>Eukaryota</taxon>
        <taxon>Metazoa</taxon>
        <taxon>Chordata</taxon>
        <taxon>Tunicata</taxon>
        <taxon>Appendicularia</taxon>
        <taxon>Copelata</taxon>
        <taxon>Oikopleuridae</taxon>
        <taxon>Oikopleura</taxon>
    </lineage>
</organism>
<sequence length="516" mass="58731">MRFLLALLVSSSFALEKCVEPMENGEWDIITISRAKGGIGLTALGATHVKFNGESKKTPLRITHGNSQQELKHNRPGLMRSFWEALFSDPQTAISLEIDPTYNHFFSVQKMKTMFKTNEKLCYKAGFSLFSFWRVAPLVVGLAIFFKARSVTDQVAFHYAGGISAGVVLFAIGLLFIVTKMMIPKRGMISFWGVFLGGSTFISYFMSKFYAQAYELIEMYPLAVMIYVVVAASLSFTACYYYEDSVLRHPKWQNFVCWALQLFGLLLIGISSWNIKLNIFIALCVLAKELLKYSRRHGTFTAAKVSYKTSPSHVKSRLNTSHFSPTPSTPKFNSTLPKTPQTPNFFSPIAGLRRLPMRLGFMRNNEQNSTPEKKFLTNEEYEEQGERETKHAILSLKTSIENSPNPWKELSKLSKDTQSKLITFMNTGDHLAKDSDELFNDLSDSEDESGSQDLAEENGEQNRFLKPTYSSLNKSYQNSPKRPASYHRQSNSSQQQPPERHQTFNNTSRIPQKRWR</sequence>
<dbReference type="Pfam" id="PF10225">
    <property type="entry name" value="NEMP"/>
    <property type="match status" value="2"/>
</dbReference>
<evidence type="ECO:0000256" key="8">
    <source>
        <dbReference type="SAM" id="MobiDB-lite"/>
    </source>
</evidence>
<dbReference type="AlphaFoldDB" id="E4XMM4"/>
<feature type="region of interest" description="Disordered" evidence="8">
    <location>
        <begin position="440"/>
        <end position="516"/>
    </location>
</feature>
<feature type="region of interest" description="Disordered" evidence="8">
    <location>
        <begin position="364"/>
        <end position="389"/>
    </location>
</feature>
<evidence type="ECO:0000256" key="5">
    <source>
        <dbReference type="ARBA" id="ARBA00022989"/>
    </source>
</evidence>
<evidence type="ECO:0008006" key="12">
    <source>
        <dbReference type="Google" id="ProtNLM"/>
    </source>
</evidence>
<keyword evidence="4" id="KW-0732">Signal</keyword>
<feature type="compositionally biased region" description="Acidic residues" evidence="8">
    <location>
        <begin position="440"/>
        <end position="459"/>
    </location>
</feature>
<feature type="transmembrane region" description="Helical" evidence="9">
    <location>
        <begin position="121"/>
        <end position="145"/>
    </location>
</feature>
<evidence type="ECO:0000256" key="7">
    <source>
        <dbReference type="ARBA" id="ARBA00023242"/>
    </source>
</evidence>
<protein>
    <recommendedName>
        <fullName evidence="12">Nuclear envelope integral membrane protein 1</fullName>
    </recommendedName>
</protein>
<dbReference type="InterPro" id="IPR019358">
    <property type="entry name" value="NEMP_fam"/>
</dbReference>
<evidence type="ECO:0000256" key="2">
    <source>
        <dbReference type="ARBA" id="ARBA00005748"/>
    </source>
</evidence>
<keyword evidence="11" id="KW-1185">Reference proteome</keyword>
<accession>E4XMM4</accession>
<evidence type="ECO:0000256" key="4">
    <source>
        <dbReference type="ARBA" id="ARBA00022729"/>
    </source>
</evidence>
<dbReference type="OrthoDB" id="509138at2759"/>
<dbReference type="Proteomes" id="UP000001307">
    <property type="component" value="Unassembled WGS sequence"/>
</dbReference>
<feature type="transmembrane region" description="Helical" evidence="9">
    <location>
        <begin position="189"/>
        <end position="207"/>
    </location>
</feature>
<dbReference type="EMBL" id="FN653078">
    <property type="protein sequence ID" value="CBY11231.1"/>
    <property type="molecule type" value="Genomic_DNA"/>
</dbReference>
<feature type="compositionally biased region" description="Polar residues" evidence="8">
    <location>
        <begin position="468"/>
        <end position="480"/>
    </location>
</feature>
<feature type="region of interest" description="Disordered" evidence="8">
    <location>
        <begin position="316"/>
        <end position="337"/>
    </location>
</feature>
<keyword evidence="5 9" id="KW-1133">Transmembrane helix</keyword>
<feature type="transmembrane region" description="Helical" evidence="9">
    <location>
        <begin position="157"/>
        <end position="177"/>
    </location>
</feature>
<feature type="transmembrane region" description="Helical" evidence="9">
    <location>
        <begin position="219"/>
        <end position="243"/>
    </location>
</feature>
<keyword evidence="3 9" id="KW-0812">Transmembrane</keyword>
<proteinExistence type="inferred from homology"/>
<evidence type="ECO:0000313" key="10">
    <source>
        <dbReference type="EMBL" id="CBY11231.1"/>
    </source>
</evidence>
<feature type="transmembrane region" description="Helical" evidence="9">
    <location>
        <begin position="255"/>
        <end position="275"/>
    </location>
</feature>
<keyword evidence="7" id="KW-0539">Nucleus</keyword>
<evidence type="ECO:0000256" key="9">
    <source>
        <dbReference type="SAM" id="Phobius"/>
    </source>
</evidence>